<evidence type="ECO:0000313" key="1">
    <source>
        <dbReference type="EMBL" id="KAI7990757.1"/>
    </source>
</evidence>
<comment type="caution">
    <text evidence="1">The sequence shown here is derived from an EMBL/GenBank/DDBJ whole genome shotgun (WGS) entry which is preliminary data.</text>
</comment>
<sequence length="165" mass="18711">MQTKAEKEQYLHMIKHGHLDIIVGTHSLLGSRVVYNNLGLLVVDEEQRFGVKQKEKIASFKTSVDVLTLSATPILRTLYLALTGFCDASLISMPPPKRVPIRTHHSAYSKEKVISAINYELDRGGQVFFVLPRIKGNIFTCHFQYSNNKISFSFRAGSMIHEYII</sequence>
<proteinExistence type="predicted"/>
<reference evidence="1 2" key="1">
    <citation type="journal article" date="2022" name="Plant J.">
        <title>Chromosome-level genome of Camellia lanceoleosa provides a valuable resource for understanding genome evolution and self-incompatibility.</title>
        <authorList>
            <person name="Gong W."/>
            <person name="Xiao S."/>
            <person name="Wang L."/>
            <person name="Liao Z."/>
            <person name="Chang Y."/>
            <person name="Mo W."/>
            <person name="Hu G."/>
            <person name="Li W."/>
            <person name="Zhao G."/>
            <person name="Zhu H."/>
            <person name="Hu X."/>
            <person name="Ji K."/>
            <person name="Xiang X."/>
            <person name="Song Q."/>
            <person name="Yuan D."/>
            <person name="Jin S."/>
            <person name="Zhang L."/>
        </authorList>
    </citation>
    <scope>NUCLEOTIDE SEQUENCE [LARGE SCALE GENOMIC DNA]</scope>
    <source>
        <strain evidence="1">SQ_2022a</strain>
    </source>
</reference>
<dbReference type="Proteomes" id="UP001060215">
    <property type="component" value="Chromosome 13"/>
</dbReference>
<name>A0ACC0FRP5_9ERIC</name>
<keyword evidence="1" id="KW-0347">Helicase</keyword>
<protein>
    <submittedName>
        <fullName evidence="1">ATP-dependent DNA helicase</fullName>
    </submittedName>
</protein>
<dbReference type="EMBL" id="CM045770">
    <property type="protein sequence ID" value="KAI7990757.1"/>
    <property type="molecule type" value="Genomic_DNA"/>
</dbReference>
<keyword evidence="1" id="KW-0547">Nucleotide-binding</keyword>
<gene>
    <name evidence="1" type="ORF">LOK49_LG12G03084</name>
</gene>
<evidence type="ECO:0000313" key="2">
    <source>
        <dbReference type="Proteomes" id="UP001060215"/>
    </source>
</evidence>
<organism evidence="1 2">
    <name type="scientific">Camellia lanceoleosa</name>
    <dbReference type="NCBI Taxonomy" id="1840588"/>
    <lineage>
        <taxon>Eukaryota</taxon>
        <taxon>Viridiplantae</taxon>
        <taxon>Streptophyta</taxon>
        <taxon>Embryophyta</taxon>
        <taxon>Tracheophyta</taxon>
        <taxon>Spermatophyta</taxon>
        <taxon>Magnoliopsida</taxon>
        <taxon>eudicotyledons</taxon>
        <taxon>Gunneridae</taxon>
        <taxon>Pentapetalae</taxon>
        <taxon>asterids</taxon>
        <taxon>Ericales</taxon>
        <taxon>Theaceae</taxon>
        <taxon>Camellia</taxon>
    </lineage>
</organism>
<keyword evidence="1" id="KW-0067">ATP-binding</keyword>
<keyword evidence="2" id="KW-1185">Reference proteome</keyword>
<keyword evidence="1" id="KW-0378">Hydrolase</keyword>
<accession>A0ACC0FRP5</accession>